<comment type="caution">
    <text evidence="2">The sequence shown here is derived from an EMBL/GenBank/DDBJ whole genome shotgun (WGS) entry which is preliminary data.</text>
</comment>
<accession>A0A834KXK3</accession>
<feature type="region of interest" description="Disordered" evidence="1">
    <location>
        <begin position="57"/>
        <end position="101"/>
    </location>
</feature>
<reference evidence="2" key="1">
    <citation type="journal article" name="BMC Genomics">
        <title>Long-read sequencing and de novo genome assembly of marine medaka (Oryzias melastigma).</title>
        <authorList>
            <person name="Liang P."/>
            <person name="Saqib H.S.A."/>
            <person name="Ni X."/>
            <person name="Shen Y."/>
        </authorList>
    </citation>
    <scope>NUCLEOTIDE SEQUENCE</scope>
    <source>
        <strain evidence="2">Bigg-433</strain>
    </source>
</reference>
<feature type="compositionally biased region" description="Basic and acidic residues" evidence="1">
    <location>
        <begin position="79"/>
        <end position="91"/>
    </location>
</feature>
<organism evidence="2 3">
    <name type="scientific">Oryzias melastigma</name>
    <name type="common">Marine medaka</name>
    <dbReference type="NCBI Taxonomy" id="30732"/>
    <lineage>
        <taxon>Eukaryota</taxon>
        <taxon>Metazoa</taxon>
        <taxon>Chordata</taxon>
        <taxon>Craniata</taxon>
        <taxon>Vertebrata</taxon>
        <taxon>Euteleostomi</taxon>
        <taxon>Actinopterygii</taxon>
        <taxon>Neopterygii</taxon>
        <taxon>Teleostei</taxon>
        <taxon>Neoteleostei</taxon>
        <taxon>Acanthomorphata</taxon>
        <taxon>Ovalentaria</taxon>
        <taxon>Atherinomorphae</taxon>
        <taxon>Beloniformes</taxon>
        <taxon>Adrianichthyidae</taxon>
        <taxon>Oryziinae</taxon>
        <taxon>Oryzias</taxon>
    </lineage>
</organism>
<evidence type="ECO:0000313" key="2">
    <source>
        <dbReference type="EMBL" id="KAF6734831.1"/>
    </source>
</evidence>
<feature type="compositionally biased region" description="Polar residues" evidence="1">
    <location>
        <begin position="92"/>
        <end position="101"/>
    </location>
</feature>
<gene>
    <name evidence="2" type="ORF">FQA47_024356</name>
</gene>
<evidence type="ECO:0000256" key="1">
    <source>
        <dbReference type="SAM" id="MobiDB-lite"/>
    </source>
</evidence>
<protein>
    <submittedName>
        <fullName evidence="2">Uncharacterized protein</fullName>
    </submittedName>
</protein>
<evidence type="ECO:0000313" key="3">
    <source>
        <dbReference type="Proteomes" id="UP000646548"/>
    </source>
</evidence>
<sequence length="101" mass="11390">MLKCCTLAEQVWRGYIQRKKTKIERVKELIALGMVMDPKYLAPSPAEVSLRAAECFHPRKTTGTRSGLPEGRRGRHKSAARDGGKQHEQHPESQVPTVVLR</sequence>
<name>A0A834KXK3_ORYME</name>
<dbReference type="EMBL" id="WKFB01000125">
    <property type="protein sequence ID" value="KAF6734831.1"/>
    <property type="molecule type" value="Genomic_DNA"/>
</dbReference>
<dbReference type="AlphaFoldDB" id="A0A834KXK3"/>
<dbReference type="Proteomes" id="UP000646548">
    <property type="component" value="Unassembled WGS sequence"/>
</dbReference>
<proteinExistence type="predicted"/>